<accession>A0ABN7UBF0</accession>
<dbReference type="EMBL" id="CAJVQB010001798">
    <property type="protein sequence ID" value="CAG8550446.1"/>
    <property type="molecule type" value="Genomic_DNA"/>
</dbReference>
<protein>
    <submittedName>
        <fullName evidence="1">23239_t:CDS:1</fullName>
    </submittedName>
</protein>
<sequence>MSIEKFMGINRCESMKIRIEKCIKRPIIRKKSLNTSVRAKVCS</sequence>
<reference evidence="1 2" key="1">
    <citation type="submission" date="2021-06" db="EMBL/GenBank/DDBJ databases">
        <authorList>
            <person name="Kallberg Y."/>
            <person name="Tangrot J."/>
            <person name="Rosling A."/>
        </authorList>
    </citation>
    <scope>NUCLEOTIDE SEQUENCE [LARGE SCALE GENOMIC DNA]</scope>
    <source>
        <strain evidence="1 2">120-4 pot B 10/14</strain>
    </source>
</reference>
<organism evidence="1 2">
    <name type="scientific">Gigaspora margarita</name>
    <dbReference type="NCBI Taxonomy" id="4874"/>
    <lineage>
        <taxon>Eukaryota</taxon>
        <taxon>Fungi</taxon>
        <taxon>Fungi incertae sedis</taxon>
        <taxon>Mucoromycota</taxon>
        <taxon>Glomeromycotina</taxon>
        <taxon>Glomeromycetes</taxon>
        <taxon>Diversisporales</taxon>
        <taxon>Gigasporaceae</taxon>
        <taxon>Gigaspora</taxon>
    </lineage>
</organism>
<name>A0ABN7UBF0_GIGMA</name>
<evidence type="ECO:0000313" key="1">
    <source>
        <dbReference type="EMBL" id="CAG8550446.1"/>
    </source>
</evidence>
<keyword evidence="2" id="KW-1185">Reference proteome</keyword>
<evidence type="ECO:0000313" key="2">
    <source>
        <dbReference type="Proteomes" id="UP000789901"/>
    </source>
</evidence>
<dbReference type="Proteomes" id="UP000789901">
    <property type="component" value="Unassembled WGS sequence"/>
</dbReference>
<comment type="caution">
    <text evidence="1">The sequence shown here is derived from an EMBL/GenBank/DDBJ whole genome shotgun (WGS) entry which is preliminary data.</text>
</comment>
<gene>
    <name evidence="1" type="ORF">GMARGA_LOCUS4531</name>
</gene>
<proteinExistence type="predicted"/>